<name>A0ABC8QL51_9AQUA</name>
<evidence type="ECO:0000256" key="8">
    <source>
        <dbReference type="RuleBase" id="RU361169"/>
    </source>
</evidence>
<dbReference type="EMBL" id="CAUOFW020000003">
    <property type="protein sequence ID" value="CAK9133336.1"/>
    <property type="molecule type" value="Genomic_DNA"/>
</dbReference>
<dbReference type="AlphaFoldDB" id="A0ABC8QL51"/>
<evidence type="ECO:0008006" key="12">
    <source>
        <dbReference type="Google" id="ProtNLM"/>
    </source>
</evidence>
<evidence type="ECO:0000256" key="6">
    <source>
        <dbReference type="ARBA" id="ARBA00023295"/>
    </source>
</evidence>
<dbReference type="InterPro" id="IPR011050">
    <property type="entry name" value="Pectin_lyase_fold/virulence"/>
</dbReference>
<dbReference type="InterPro" id="IPR012334">
    <property type="entry name" value="Pectin_lyas_fold"/>
</dbReference>
<evidence type="ECO:0000313" key="11">
    <source>
        <dbReference type="Proteomes" id="UP001642360"/>
    </source>
</evidence>
<keyword evidence="3" id="KW-0134">Cell wall</keyword>
<evidence type="ECO:0000256" key="4">
    <source>
        <dbReference type="ARBA" id="ARBA00022525"/>
    </source>
</evidence>
<evidence type="ECO:0000256" key="7">
    <source>
        <dbReference type="ARBA" id="ARBA00023316"/>
    </source>
</evidence>
<dbReference type="Proteomes" id="UP001642360">
    <property type="component" value="Unassembled WGS sequence"/>
</dbReference>
<keyword evidence="5 8" id="KW-0378">Hydrolase</keyword>
<dbReference type="PANTHER" id="PTHR31375">
    <property type="match status" value="1"/>
</dbReference>
<keyword evidence="9" id="KW-0732">Signal</keyword>
<evidence type="ECO:0000313" key="10">
    <source>
        <dbReference type="EMBL" id="CAK9133336.1"/>
    </source>
</evidence>
<protein>
    <recommendedName>
        <fullName evidence="12">Exopolygalacturonase-like</fullName>
    </recommendedName>
</protein>
<keyword evidence="7" id="KW-0961">Cell wall biogenesis/degradation</keyword>
<gene>
    <name evidence="10" type="ORF">ILEXP_LOCUS245</name>
</gene>
<evidence type="ECO:0000256" key="9">
    <source>
        <dbReference type="SAM" id="SignalP"/>
    </source>
</evidence>
<feature type="chain" id="PRO_5044756365" description="Exopolygalacturonase-like" evidence="9">
    <location>
        <begin position="25"/>
        <end position="213"/>
    </location>
</feature>
<dbReference type="Gene3D" id="2.160.20.10">
    <property type="entry name" value="Single-stranded right-handed beta-helix, Pectin lyase-like"/>
    <property type="match status" value="1"/>
</dbReference>
<keyword evidence="11" id="KW-1185">Reference proteome</keyword>
<reference evidence="10 11" key="1">
    <citation type="submission" date="2024-02" db="EMBL/GenBank/DDBJ databases">
        <authorList>
            <person name="Vignale AGUSTIN F."/>
            <person name="Sosa J E."/>
            <person name="Modenutti C."/>
        </authorList>
    </citation>
    <scope>NUCLEOTIDE SEQUENCE [LARGE SCALE GENOMIC DNA]</scope>
</reference>
<comment type="similarity">
    <text evidence="2 8">Belongs to the glycosyl hydrolase 28 family.</text>
</comment>
<evidence type="ECO:0000256" key="1">
    <source>
        <dbReference type="ARBA" id="ARBA00004191"/>
    </source>
</evidence>
<evidence type="ECO:0000256" key="5">
    <source>
        <dbReference type="ARBA" id="ARBA00022801"/>
    </source>
</evidence>
<feature type="signal peptide" evidence="9">
    <location>
        <begin position="1"/>
        <end position="24"/>
    </location>
</feature>
<dbReference type="SUPFAM" id="SSF51126">
    <property type="entry name" value="Pectin lyase-like"/>
    <property type="match status" value="1"/>
</dbReference>
<comment type="caution">
    <text evidence="10">The sequence shown here is derived from an EMBL/GenBank/DDBJ whole genome shotgun (WGS) entry which is preliminary data.</text>
</comment>
<keyword evidence="4" id="KW-0964">Secreted</keyword>
<comment type="subcellular location">
    <subcellularLocation>
        <location evidence="1">Secreted</location>
        <location evidence="1">Cell wall</location>
    </subcellularLocation>
</comment>
<dbReference type="InterPro" id="IPR000743">
    <property type="entry name" value="Glyco_hydro_28"/>
</dbReference>
<dbReference type="Pfam" id="PF00295">
    <property type="entry name" value="Glyco_hydro_28"/>
    <property type="match status" value="1"/>
</dbReference>
<keyword evidence="6 8" id="KW-0326">Glycosidase</keyword>
<evidence type="ECO:0000256" key="3">
    <source>
        <dbReference type="ARBA" id="ARBA00022512"/>
    </source>
</evidence>
<accession>A0ABC8QL51</accession>
<sequence length="213" mass="23345">MDTKFSIFSSFLVLLVAHVADTQAGVFDKPKADIKKKMPPTPMESMLDVQTGFRSLIARGKSWQVSNEEPVVGIFVKNCTLINTMNGVRVKTWPASPAGVASDMHFEDIIMQNVGNPVLIDQQYCPYNQCKQQIPSRVKISKVSFKNIRGTSSTQLAVPTESTYLKSMPCQNVEVGDIHLTYNGKEGPAMSTCANVKLTLSGKQNPPTCTNSV</sequence>
<evidence type="ECO:0000256" key="2">
    <source>
        <dbReference type="ARBA" id="ARBA00008834"/>
    </source>
</evidence>
<dbReference type="GO" id="GO:0071555">
    <property type="term" value="P:cell wall organization"/>
    <property type="evidence" value="ECO:0007669"/>
    <property type="project" value="UniProtKB-KW"/>
</dbReference>
<proteinExistence type="inferred from homology"/>
<organism evidence="10 11">
    <name type="scientific">Ilex paraguariensis</name>
    <name type="common">yerba mate</name>
    <dbReference type="NCBI Taxonomy" id="185542"/>
    <lineage>
        <taxon>Eukaryota</taxon>
        <taxon>Viridiplantae</taxon>
        <taxon>Streptophyta</taxon>
        <taxon>Embryophyta</taxon>
        <taxon>Tracheophyta</taxon>
        <taxon>Spermatophyta</taxon>
        <taxon>Magnoliopsida</taxon>
        <taxon>eudicotyledons</taxon>
        <taxon>Gunneridae</taxon>
        <taxon>Pentapetalae</taxon>
        <taxon>asterids</taxon>
        <taxon>campanulids</taxon>
        <taxon>Aquifoliales</taxon>
        <taxon>Aquifoliaceae</taxon>
        <taxon>Ilex</taxon>
    </lineage>
</organism>
<dbReference type="GO" id="GO:0016798">
    <property type="term" value="F:hydrolase activity, acting on glycosyl bonds"/>
    <property type="evidence" value="ECO:0007669"/>
    <property type="project" value="UniProtKB-KW"/>
</dbReference>